<evidence type="ECO:0000256" key="1">
    <source>
        <dbReference type="SAM" id="MobiDB-lite"/>
    </source>
</evidence>
<dbReference type="EMBL" id="JAXOVC010000008">
    <property type="protein sequence ID" value="KAK4498256.1"/>
    <property type="molecule type" value="Genomic_DNA"/>
</dbReference>
<feature type="region of interest" description="Disordered" evidence="1">
    <location>
        <begin position="1"/>
        <end position="20"/>
    </location>
</feature>
<sequence>MGQPIASNTSPAIVKDDDDEWEYEYDATETEDLYFTLDLTTHVPDALVQKSAAPANASHKSGGAVRGSPSNEENNDDDGVNDEDEDEDIQPVGNIQIIDLHTPNPLVKLDEHVFSCYWSTDLGTQVHIAQAGEIPNPRRAGTVLDVVGTSQTRLIGKPAILKPREDVNQPRQGKTETSAIEIRDESDNEHNPEAQNPTPAEPGTLLEIPQELITSKAAKEQATFLERLSSIKLKKGERDNVPFHGIRVYDPPDNIEEIRKRDKEAQAAKIRKAKDELLAAKGDRPRKRRRKFVEHAARQDAGRKSRGSVAATLGFLERENTGVRARRDTGSTAADEEEEVEDEEGEEDAPGEDDDE</sequence>
<feature type="domain" description="Transcription factor TFIIIC triple barrel" evidence="2">
    <location>
        <begin position="28"/>
        <end position="161"/>
    </location>
</feature>
<dbReference type="Gene3D" id="2.60.40.4370">
    <property type="match status" value="1"/>
</dbReference>
<reference evidence="3 4" key="1">
    <citation type="journal article" date="2023" name="G3 (Bethesda)">
        <title>A chromosome-level genome assembly of Zasmidium syzygii isolated from banana leaves.</title>
        <authorList>
            <person name="van Westerhoven A.C."/>
            <person name="Mehrabi R."/>
            <person name="Talebi R."/>
            <person name="Steentjes M.B.F."/>
            <person name="Corcolon B."/>
            <person name="Chong P.A."/>
            <person name="Kema G.H.J."/>
            <person name="Seidl M.F."/>
        </authorList>
    </citation>
    <scope>NUCLEOTIDE SEQUENCE [LARGE SCALE GENOMIC DNA]</scope>
    <source>
        <strain evidence="3 4">P124</strain>
    </source>
</reference>
<feature type="compositionally biased region" description="Acidic residues" evidence="1">
    <location>
        <begin position="334"/>
        <end position="356"/>
    </location>
</feature>
<evidence type="ECO:0000313" key="3">
    <source>
        <dbReference type="EMBL" id="KAK4498256.1"/>
    </source>
</evidence>
<gene>
    <name evidence="3" type="ORF">PRZ48_010913</name>
</gene>
<feature type="region of interest" description="Disordered" evidence="1">
    <location>
        <begin position="162"/>
        <end position="204"/>
    </location>
</feature>
<feature type="compositionally biased region" description="Acidic residues" evidence="1">
    <location>
        <begin position="73"/>
        <end position="87"/>
    </location>
</feature>
<dbReference type="Pfam" id="PF10419">
    <property type="entry name" value="TFIIIC_sub6"/>
    <property type="match status" value="1"/>
</dbReference>
<evidence type="ECO:0000259" key="2">
    <source>
        <dbReference type="Pfam" id="PF10419"/>
    </source>
</evidence>
<comment type="caution">
    <text evidence="3">The sequence shown here is derived from an EMBL/GenBank/DDBJ whole genome shotgun (WGS) entry which is preliminary data.</text>
</comment>
<feature type="compositionally biased region" description="Basic and acidic residues" evidence="1">
    <location>
        <begin position="293"/>
        <end position="303"/>
    </location>
</feature>
<name>A0ABR0EA09_ZASCE</name>
<organism evidence="3 4">
    <name type="scientific">Zasmidium cellare</name>
    <name type="common">Wine cellar mold</name>
    <name type="synonym">Racodium cellare</name>
    <dbReference type="NCBI Taxonomy" id="395010"/>
    <lineage>
        <taxon>Eukaryota</taxon>
        <taxon>Fungi</taxon>
        <taxon>Dikarya</taxon>
        <taxon>Ascomycota</taxon>
        <taxon>Pezizomycotina</taxon>
        <taxon>Dothideomycetes</taxon>
        <taxon>Dothideomycetidae</taxon>
        <taxon>Mycosphaerellales</taxon>
        <taxon>Mycosphaerellaceae</taxon>
        <taxon>Zasmidium</taxon>
    </lineage>
</organism>
<dbReference type="Proteomes" id="UP001305779">
    <property type="component" value="Unassembled WGS sequence"/>
</dbReference>
<feature type="compositionally biased region" description="Polar residues" evidence="1">
    <location>
        <begin position="169"/>
        <end position="178"/>
    </location>
</feature>
<feature type="compositionally biased region" description="Basic and acidic residues" evidence="1">
    <location>
        <begin position="181"/>
        <end position="192"/>
    </location>
</feature>
<protein>
    <recommendedName>
        <fullName evidence="2">Transcription factor TFIIIC triple barrel domain-containing protein</fullName>
    </recommendedName>
</protein>
<feature type="region of interest" description="Disordered" evidence="1">
    <location>
        <begin position="266"/>
        <end position="356"/>
    </location>
</feature>
<accession>A0ABR0EA09</accession>
<feature type="compositionally biased region" description="Basic and acidic residues" evidence="1">
    <location>
        <begin position="316"/>
        <end position="329"/>
    </location>
</feature>
<keyword evidence="4" id="KW-1185">Reference proteome</keyword>
<evidence type="ECO:0000313" key="4">
    <source>
        <dbReference type="Proteomes" id="UP001305779"/>
    </source>
</evidence>
<feature type="compositionally biased region" description="Basic and acidic residues" evidence="1">
    <location>
        <begin position="273"/>
        <end position="283"/>
    </location>
</feature>
<proteinExistence type="predicted"/>
<feature type="region of interest" description="Disordered" evidence="1">
    <location>
        <begin position="50"/>
        <end position="87"/>
    </location>
</feature>
<dbReference type="InterPro" id="IPR019481">
    <property type="entry name" value="TFIIIC_triple_barrel"/>
</dbReference>
<feature type="compositionally biased region" description="Polar residues" evidence="1">
    <location>
        <begin position="1"/>
        <end position="11"/>
    </location>
</feature>